<keyword evidence="2" id="KW-0808">Transferase</keyword>
<dbReference type="Gene3D" id="3.40.630.30">
    <property type="match status" value="1"/>
</dbReference>
<dbReference type="CDD" id="cd04301">
    <property type="entry name" value="NAT_SF"/>
    <property type="match status" value="1"/>
</dbReference>
<dbReference type="GO" id="GO:0016746">
    <property type="term" value="F:acyltransferase activity"/>
    <property type="evidence" value="ECO:0007669"/>
    <property type="project" value="UniProtKB-KW"/>
</dbReference>
<dbReference type="EMBL" id="JBFMIA010000013">
    <property type="protein sequence ID" value="MEW9502646.1"/>
    <property type="molecule type" value="Genomic_DNA"/>
</dbReference>
<name>A0ABV3Q5X3_9BACL</name>
<feature type="domain" description="N-acetyltransferase" evidence="1">
    <location>
        <begin position="1"/>
        <end position="85"/>
    </location>
</feature>
<sequence>MFLVERVPNVLPLVVVSPNYRKKGIASKLITEVETQCKTQKVFTSTNQSNYLMKKLCRRLGYNECGLIEGLDESDPEIFFMKNRI</sequence>
<dbReference type="EC" id="2.3.1.-" evidence="2"/>
<dbReference type="InterPro" id="IPR000182">
    <property type="entry name" value="GNAT_dom"/>
</dbReference>
<dbReference type="PROSITE" id="PS51186">
    <property type="entry name" value="GNAT"/>
    <property type="match status" value="1"/>
</dbReference>
<dbReference type="SUPFAM" id="SSF55729">
    <property type="entry name" value="Acyl-CoA N-acyltransferases (Nat)"/>
    <property type="match status" value="1"/>
</dbReference>
<evidence type="ECO:0000259" key="1">
    <source>
        <dbReference type="PROSITE" id="PS51186"/>
    </source>
</evidence>
<keyword evidence="2" id="KW-0012">Acyltransferase</keyword>
<dbReference type="InterPro" id="IPR016181">
    <property type="entry name" value="Acyl_CoA_acyltransferase"/>
</dbReference>
<protein>
    <submittedName>
        <fullName evidence="2">GNAT family N-acetyltransferase</fullName>
        <ecNumber evidence="2">2.3.1.-</ecNumber>
    </submittedName>
</protein>
<proteinExistence type="predicted"/>
<dbReference type="RefSeq" id="WP_367780137.1">
    <property type="nucleotide sequence ID" value="NZ_JBFMIA010000013.1"/>
</dbReference>
<evidence type="ECO:0000313" key="2">
    <source>
        <dbReference type="EMBL" id="MEW9502646.1"/>
    </source>
</evidence>
<gene>
    <name evidence="2" type="ORF">AB1471_12685</name>
</gene>
<comment type="caution">
    <text evidence="2">The sequence shown here is derived from an EMBL/GenBank/DDBJ whole genome shotgun (WGS) entry which is preliminary data.</text>
</comment>
<keyword evidence="3" id="KW-1185">Reference proteome</keyword>
<dbReference type="Pfam" id="PF00583">
    <property type="entry name" value="Acetyltransf_1"/>
    <property type="match status" value="1"/>
</dbReference>
<evidence type="ECO:0000313" key="3">
    <source>
        <dbReference type="Proteomes" id="UP001556040"/>
    </source>
</evidence>
<dbReference type="Proteomes" id="UP001556040">
    <property type="component" value="Unassembled WGS sequence"/>
</dbReference>
<organism evidence="2 3">
    <name type="scientific">Jeotgalibacillus marinus</name>
    <dbReference type="NCBI Taxonomy" id="86667"/>
    <lineage>
        <taxon>Bacteria</taxon>
        <taxon>Bacillati</taxon>
        <taxon>Bacillota</taxon>
        <taxon>Bacilli</taxon>
        <taxon>Bacillales</taxon>
        <taxon>Caryophanaceae</taxon>
        <taxon>Jeotgalibacillus</taxon>
    </lineage>
</organism>
<reference evidence="2 3" key="1">
    <citation type="journal article" date="1979" name="Int. J. Syst. Evol. Microbiol.">
        <title>Bacillus globisporus subsp. marinus subsp. nov.</title>
        <authorList>
            <person name="Liu H."/>
        </authorList>
    </citation>
    <scope>NUCLEOTIDE SEQUENCE [LARGE SCALE GENOMIC DNA]</scope>
    <source>
        <strain evidence="2 3">DSM 1297</strain>
    </source>
</reference>
<accession>A0ABV3Q5X3</accession>